<evidence type="ECO:0000313" key="1">
    <source>
        <dbReference type="EMBL" id="CAH3026206.1"/>
    </source>
</evidence>
<evidence type="ECO:0000313" key="2">
    <source>
        <dbReference type="Proteomes" id="UP001159427"/>
    </source>
</evidence>
<comment type="caution">
    <text evidence="1">The sequence shown here is derived from an EMBL/GenBank/DDBJ whole genome shotgun (WGS) entry which is preliminary data.</text>
</comment>
<keyword evidence="2" id="KW-1185">Reference proteome</keyword>
<gene>
    <name evidence="1" type="ORF">PEVE_00028406</name>
</gene>
<accession>A0ABN8MGC1</accession>
<proteinExistence type="predicted"/>
<dbReference type="Proteomes" id="UP001159427">
    <property type="component" value="Unassembled WGS sequence"/>
</dbReference>
<reference evidence="1 2" key="1">
    <citation type="submission" date="2022-05" db="EMBL/GenBank/DDBJ databases">
        <authorList>
            <consortium name="Genoscope - CEA"/>
            <person name="William W."/>
        </authorList>
    </citation>
    <scope>NUCLEOTIDE SEQUENCE [LARGE SCALE GENOMIC DNA]</scope>
</reference>
<protein>
    <submittedName>
        <fullName evidence="1">Uncharacterized protein</fullName>
    </submittedName>
</protein>
<dbReference type="EMBL" id="CALNXI010000394">
    <property type="protein sequence ID" value="CAH3026206.1"/>
    <property type="molecule type" value="Genomic_DNA"/>
</dbReference>
<organism evidence="1 2">
    <name type="scientific">Porites evermanni</name>
    <dbReference type="NCBI Taxonomy" id="104178"/>
    <lineage>
        <taxon>Eukaryota</taxon>
        <taxon>Metazoa</taxon>
        <taxon>Cnidaria</taxon>
        <taxon>Anthozoa</taxon>
        <taxon>Hexacorallia</taxon>
        <taxon>Scleractinia</taxon>
        <taxon>Fungiina</taxon>
        <taxon>Poritidae</taxon>
        <taxon>Porites</taxon>
    </lineage>
</organism>
<name>A0ABN8MGC1_9CNID</name>
<sequence length="182" mass="20763">MLDSTQVHLSLTSPEHSNGTVQSGYLSHLKYGIPVKEFVKRGDYVHAMFESLARKMNSAQNTNPATGFNARLPFDMMHKKKDCTIKINNTDELCCDRAIVTMKEYVDGDPDKQYDNLRRGKPIQERLAKQLHRDEGVPEGPCGYEELEKFQTFLGRQGYKIIVVDYVSCARIFQGNVDNNVR</sequence>